<dbReference type="Proteomes" id="UP001264340">
    <property type="component" value="Unassembled WGS sequence"/>
</dbReference>
<proteinExistence type="predicted"/>
<protein>
    <submittedName>
        <fullName evidence="1">Uncharacterized protein</fullName>
    </submittedName>
</protein>
<dbReference type="EMBL" id="JAVDRP010000037">
    <property type="protein sequence ID" value="MDR6413184.1"/>
    <property type="molecule type" value="Genomic_DNA"/>
</dbReference>
<sequence>MSVTPLLPSHIAFSPNTQTISKPLQTLVFGSGGSIRVFDPATGSFSQWNKN</sequence>
<evidence type="ECO:0000313" key="2">
    <source>
        <dbReference type="Proteomes" id="UP001264340"/>
    </source>
</evidence>
<name>A0ABU1M2C6_9BURK</name>
<reference evidence="1 2" key="1">
    <citation type="submission" date="2023-07" db="EMBL/GenBank/DDBJ databases">
        <title>Sorghum-associated microbial communities from plants grown in Nebraska, USA.</title>
        <authorList>
            <person name="Schachtman D."/>
        </authorList>
    </citation>
    <scope>NUCLEOTIDE SEQUENCE [LARGE SCALE GENOMIC DNA]</scope>
    <source>
        <strain evidence="1 2">DS1316</strain>
    </source>
</reference>
<gene>
    <name evidence="1" type="ORF">J2804_006622</name>
</gene>
<accession>A0ABU1M2C6</accession>
<organism evidence="1 2">
    <name type="scientific">Paraburkholderia terricola</name>
    <dbReference type="NCBI Taxonomy" id="169427"/>
    <lineage>
        <taxon>Bacteria</taxon>
        <taxon>Pseudomonadati</taxon>
        <taxon>Pseudomonadota</taxon>
        <taxon>Betaproteobacteria</taxon>
        <taxon>Burkholderiales</taxon>
        <taxon>Burkholderiaceae</taxon>
        <taxon>Paraburkholderia</taxon>
    </lineage>
</organism>
<keyword evidence="2" id="KW-1185">Reference proteome</keyword>
<comment type="caution">
    <text evidence="1">The sequence shown here is derived from an EMBL/GenBank/DDBJ whole genome shotgun (WGS) entry which is preliminary data.</text>
</comment>
<evidence type="ECO:0000313" key="1">
    <source>
        <dbReference type="EMBL" id="MDR6413184.1"/>
    </source>
</evidence>